<dbReference type="GO" id="GO:0005886">
    <property type="term" value="C:plasma membrane"/>
    <property type="evidence" value="ECO:0007669"/>
    <property type="project" value="UniProtKB-SubCell"/>
</dbReference>
<protein>
    <submittedName>
        <fullName evidence="9">ABC transporter permease</fullName>
    </submittedName>
</protein>
<dbReference type="EMBL" id="SDKC01000001">
    <property type="protein sequence ID" value="RXS73971.1"/>
    <property type="molecule type" value="Genomic_DNA"/>
</dbReference>
<dbReference type="OrthoDB" id="9806409at2"/>
<feature type="transmembrane region" description="Helical" evidence="7">
    <location>
        <begin position="101"/>
        <end position="119"/>
    </location>
</feature>
<comment type="similarity">
    <text evidence="7">Belongs to the binding-protein-dependent transport system permease family.</text>
</comment>
<evidence type="ECO:0000256" key="6">
    <source>
        <dbReference type="ARBA" id="ARBA00023136"/>
    </source>
</evidence>
<gene>
    <name evidence="9" type="ORF">ETP43_01015</name>
</gene>
<keyword evidence="5 7" id="KW-1133">Transmembrane helix</keyword>
<evidence type="ECO:0000256" key="7">
    <source>
        <dbReference type="RuleBase" id="RU363032"/>
    </source>
</evidence>
<dbReference type="PROSITE" id="PS50928">
    <property type="entry name" value="ABC_TM1"/>
    <property type="match status" value="1"/>
</dbReference>
<reference evidence="9 10" key="1">
    <citation type="submission" date="2019-01" db="EMBL/GenBank/DDBJ databases">
        <title>Blautia sp. nov. KGMB01111 isolated human feces.</title>
        <authorList>
            <person name="Park J.-E."/>
            <person name="Kim J.-S."/>
            <person name="Park S.-H."/>
        </authorList>
    </citation>
    <scope>NUCLEOTIDE SEQUENCE [LARGE SCALE GENOMIC DNA]</scope>
    <source>
        <strain evidence="9 10">KGMB01111</strain>
    </source>
</reference>
<dbReference type="Pfam" id="PF00528">
    <property type="entry name" value="BPD_transp_1"/>
    <property type="match status" value="1"/>
</dbReference>
<keyword evidence="10" id="KW-1185">Reference proteome</keyword>
<dbReference type="RefSeq" id="WP_129256821.1">
    <property type="nucleotide sequence ID" value="NZ_SDKC01000001.1"/>
</dbReference>
<comment type="caution">
    <text evidence="9">The sequence shown here is derived from an EMBL/GenBank/DDBJ whole genome shotgun (WGS) entry which is preliminary data.</text>
</comment>
<proteinExistence type="inferred from homology"/>
<dbReference type="InterPro" id="IPR000515">
    <property type="entry name" value="MetI-like"/>
</dbReference>
<keyword evidence="4 7" id="KW-0812">Transmembrane</keyword>
<name>A0A4Q1REG8_9FIRM</name>
<dbReference type="InterPro" id="IPR045621">
    <property type="entry name" value="BPD_transp_1_N"/>
</dbReference>
<feature type="transmembrane region" description="Helical" evidence="7">
    <location>
        <begin position="236"/>
        <end position="262"/>
    </location>
</feature>
<sequence>MAKYIFKRILTAIPLIIVITILCFSLIHLAPYDAIDAMTTPKMSPELVQMIREKYGYDQPVYVQYIRWLEGILNGNFGYSIVTKTNIFDELATRIPNTIKLVLPSYLTAYVISIVLGLVAGSHKNKWLDKLIDGICSLWIAMPTFWVAMLFIYLFGYKLRILPILGMHTVGVNTLSDFLLHFITPYLVLTLAFIPDNVRYVRSSTITQYSEDYVMVQKAFGASKAEIMFKHVCKNVLLPVITKLGMALPTLVTGAVITETVFSWPGIGPYFIKAVQGMDYPIVMIVLILSSTLVVLGNLLSDILYCVTDPRIRKMG</sequence>
<evidence type="ECO:0000256" key="4">
    <source>
        <dbReference type="ARBA" id="ARBA00022692"/>
    </source>
</evidence>
<feature type="transmembrane region" description="Helical" evidence="7">
    <location>
        <begin position="12"/>
        <end position="32"/>
    </location>
</feature>
<dbReference type="AlphaFoldDB" id="A0A4Q1REG8"/>
<keyword evidence="6 7" id="KW-0472">Membrane</keyword>
<keyword evidence="2 7" id="KW-0813">Transport</keyword>
<keyword evidence="3" id="KW-1003">Cell membrane</keyword>
<evidence type="ECO:0000313" key="10">
    <source>
        <dbReference type="Proteomes" id="UP000290106"/>
    </source>
</evidence>
<dbReference type="Pfam" id="PF19300">
    <property type="entry name" value="BPD_transp_1_N"/>
    <property type="match status" value="1"/>
</dbReference>
<feature type="domain" description="ABC transmembrane type-1" evidence="8">
    <location>
        <begin position="95"/>
        <end position="301"/>
    </location>
</feature>
<dbReference type="GO" id="GO:0055085">
    <property type="term" value="P:transmembrane transport"/>
    <property type="evidence" value="ECO:0007669"/>
    <property type="project" value="InterPro"/>
</dbReference>
<dbReference type="PANTHER" id="PTHR43163:SF6">
    <property type="entry name" value="DIPEPTIDE TRANSPORT SYSTEM PERMEASE PROTEIN DPPB-RELATED"/>
    <property type="match status" value="1"/>
</dbReference>
<evidence type="ECO:0000256" key="5">
    <source>
        <dbReference type="ARBA" id="ARBA00022989"/>
    </source>
</evidence>
<accession>A0A4Q1REG8</accession>
<dbReference type="InterPro" id="IPR035906">
    <property type="entry name" value="MetI-like_sf"/>
</dbReference>
<feature type="transmembrane region" description="Helical" evidence="7">
    <location>
        <begin position="282"/>
        <end position="307"/>
    </location>
</feature>
<comment type="subcellular location">
    <subcellularLocation>
        <location evidence="1 7">Cell membrane</location>
        <topology evidence="1 7">Multi-pass membrane protein</topology>
    </subcellularLocation>
</comment>
<dbReference type="Proteomes" id="UP000290106">
    <property type="component" value="Unassembled WGS sequence"/>
</dbReference>
<dbReference type="PANTHER" id="PTHR43163">
    <property type="entry name" value="DIPEPTIDE TRANSPORT SYSTEM PERMEASE PROTEIN DPPB-RELATED"/>
    <property type="match status" value="1"/>
</dbReference>
<evidence type="ECO:0000259" key="8">
    <source>
        <dbReference type="PROSITE" id="PS50928"/>
    </source>
</evidence>
<feature type="transmembrane region" description="Helical" evidence="7">
    <location>
        <begin position="131"/>
        <end position="155"/>
    </location>
</feature>
<evidence type="ECO:0000256" key="3">
    <source>
        <dbReference type="ARBA" id="ARBA00022475"/>
    </source>
</evidence>
<evidence type="ECO:0000256" key="1">
    <source>
        <dbReference type="ARBA" id="ARBA00004651"/>
    </source>
</evidence>
<organism evidence="9 10">
    <name type="scientific">Blautia faecicola</name>
    <dbReference type="NCBI Taxonomy" id="2509240"/>
    <lineage>
        <taxon>Bacteria</taxon>
        <taxon>Bacillati</taxon>
        <taxon>Bacillota</taxon>
        <taxon>Clostridia</taxon>
        <taxon>Lachnospirales</taxon>
        <taxon>Lachnospiraceae</taxon>
        <taxon>Blautia</taxon>
    </lineage>
</organism>
<evidence type="ECO:0000256" key="2">
    <source>
        <dbReference type="ARBA" id="ARBA00022448"/>
    </source>
</evidence>
<evidence type="ECO:0000313" key="9">
    <source>
        <dbReference type="EMBL" id="RXS73971.1"/>
    </source>
</evidence>
<dbReference type="CDD" id="cd06261">
    <property type="entry name" value="TM_PBP2"/>
    <property type="match status" value="1"/>
</dbReference>
<dbReference type="SUPFAM" id="SSF161098">
    <property type="entry name" value="MetI-like"/>
    <property type="match status" value="1"/>
</dbReference>
<feature type="transmembrane region" description="Helical" evidence="7">
    <location>
        <begin position="175"/>
        <end position="194"/>
    </location>
</feature>
<dbReference type="Gene3D" id="1.10.3720.10">
    <property type="entry name" value="MetI-like"/>
    <property type="match status" value="1"/>
</dbReference>